<evidence type="ECO:0000313" key="1">
    <source>
        <dbReference type="EMBL" id="KAK6182741.1"/>
    </source>
</evidence>
<keyword evidence="2" id="KW-1185">Reference proteome</keyword>
<dbReference type="Proteomes" id="UP001347796">
    <property type="component" value="Unassembled WGS sequence"/>
</dbReference>
<dbReference type="InterPro" id="IPR036514">
    <property type="entry name" value="SGNH_hydro_sf"/>
</dbReference>
<accession>A0AAN8Q000</accession>
<proteinExistence type="predicted"/>
<reference evidence="1 2" key="1">
    <citation type="submission" date="2024-01" db="EMBL/GenBank/DDBJ databases">
        <title>The genome of the rayed Mediterranean limpet Patella caerulea (Linnaeus, 1758).</title>
        <authorList>
            <person name="Anh-Thu Weber A."/>
            <person name="Halstead-Nussloch G."/>
        </authorList>
    </citation>
    <scope>NUCLEOTIDE SEQUENCE [LARGE SCALE GENOMIC DNA]</scope>
    <source>
        <strain evidence="1">AATW-2023a</strain>
        <tissue evidence="1">Whole specimen</tissue>
    </source>
</reference>
<sequence>MMIQGNKCQTWTHKEFENLKNEVETMVTMVTEGKGSAGILDPLKLLQLPDLQIHSSSHTSSPNEISEISSIKECLHNLEVEVVKIKDIATQPTQHTEFISKLTQDLRKVTDSVATLAKRISMIEKEQDKIKMIISDLPKDSAIKTQDNTKMINDNTKKIERLEIELSHRFKQLEDSQLELTASVQYISEKDDEENEPQVNITIEPTKEVEQTEQIESKTLITPSETSDPKLDILIIGSSIVRDVIPSRFTQKKIKIVIPEPRNLKSAIDFIKTEKLEVEKVIILTGSNDVANKNVSQSHIENMLNDLIYTAQRTYPNSQIYLSEILPRCYDERYSRRRLIYDAILHRQAERNGIHVINQNCFLENDFKPEGVHLNTKGTGKLVSSIKQQIGEKTPYNQRDDYYNRYTEGFHSQQPRPDFYQMNDRYIYNPPQRNFGHFSQTDNNNNNQLKYLLKKLINELN</sequence>
<comment type="caution">
    <text evidence="1">The sequence shown here is derived from an EMBL/GenBank/DDBJ whole genome shotgun (WGS) entry which is preliminary data.</text>
</comment>
<dbReference type="AlphaFoldDB" id="A0AAN8Q000"/>
<dbReference type="Gene3D" id="3.40.50.1110">
    <property type="entry name" value="SGNH hydrolase"/>
    <property type="match status" value="1"/>
</dbReference>
<protein>
    <submittedName>
        <fullName evidence="1">Uncharacterized protein</fullName>
    </submittedName>
</protein>
<dbReference type="EMBL" id="JAZGQO010000007">
    <property type="protein sequence ID" value="KAK6182741.1"/>
    <property type="molecule type" value="Genomic_DNA"/>
</dbReference>
<gene>
    <name evidence="1" type="ORF">SNE40_010355</name>
</gene>
<evidence type="ECO:0000313" key="2">
    <source>
        <dbReference type="Proteomes" id="UP001347796"/>
    </source>
</evidence>
<organism evidence="1 2">
    <name type="scientific">Patella caerulea</name>
    <name type="common">Rayed Mediterranean limpet</name>
    <dbReference type="NCBI Taxonomy" id="87958"/>
    <lineage>
        <taxon>Eukaryota</taxon>
        <taxon>Metazoa</taxon>
        <taxon>Spiralia</taxon>
        <taxon>Lophotrochozoa</taxon>
        <taxon>Mollusca</taxon>
        <taxon>Gastropoda</taxon>
        <taxon>Patellogastropoda</taxon>
        <taxon>Patelloidea</taxon>
        <taxon>Patellidae</taxon>
        <taxon>Patella</taxon>
    </lineage>
</organism>
<dbReference type="SUPFAM" id="SSF52266">
    <property type="entry name" value="SGNH hydrolase"/>
    <property type="match status" value="1"/>
</dbReference>
<name>A0AAN8Q000_PATCE</name>